<dbReference type="InterPro" id="IPR019372">
    <property type="entry name" value="LHFPL"/>
</dbReference>
<dbReference type="GO" id="GO:0060077">
    <property type="term" value="C:inhibitory synapse"/>
    <property type="evidence" value="ECO:0007669"/>
    <property type="project" value="TreeGrafter"/>
</dbReference>
<evidence type="ECO:0000256" key="2">
    <source>
        <dbReference type="ARBA" id="ARBA00022692"/>
    </source>
</evidence>
<feature type="transmembrane region" description="Helical" evidence="6">
    <location>
        <begin position="20"/>
        <end position="41"/>
    </location>
</feature>
<dbReference type="GO" id="GO:0097112">
    <property type="term" value="P:gamma-aminobutyric acid receptor clustering"/>
    <property type="evidence" value="ECO:0007669"/>
    <property type="project" value="TreeGrafter"/>
</dbReference>
<keyword evidence="3 6" id="KW-1133">Transmembrane helix</keyword>
<dbReference type="OrthoDB" id="5873721at2759"/>
<feature type="compositionally biased region" description="Basic and acidic residues" evidence="5">
    <location>
        <begin position="91"/>
        <end position="101"/>
    </location>
</feature>
<reference evidence="7" key="1">
    <citation type="journal article" date="2023" name="Science">
        <title>Genome structures resolve the early diversification of teleost fishes.</title>
        <authorList>
            <person name="Parey E."/>
            <person name="Louis A."/>
            <person name="Montfort J."/>
            <person name="Bouchez O."/>
            <person name="Roques C."/>
            <person name="Iampietro C."/>
            <person name="Lluch J."/>
            <person name="Castinel A."/>
            <person name="Donnadieu C."/>
            <person name="Desvignes T."/>
            <person name="Floi Bucao C."/>
            <person name="Jouanno E."/>
            <person name="Wen M."/>
            <person name="Mejri S."/>
            <person name="Dirks R."/>
            <person name="Jansen H."/>
            <person name="Henkel C."/>
            <person name="Chen W.J."/>
            <person name="Zahm M."/>
            <person name="Cabau C."/>
            <person name="Klopp C."/>
            <person name="Thompson A.W."/>
            <person name="Robinson-Rechavi M."/>
            <person name="Braasch I."/>
            <person name="Lecointre G."/>
            <person name="Bobe J."/>
            <person name="Postlethwait J.H."/>
            <person name="Berthelot C."/>
            <person name="Roest Crollius H."/>
            <person name="Guiguen Y."/>
        </authorList>
    </citation>
    <scope>NUCLEOTIDE SEQUENCE</scope>
    <source>
        <strain evidence="7">WJC10195</strain>
    </source>
</reference>
<evidence type="ECO:0000256" key="5">
    <source>
        <dbReference type="SAM" id="MobiDB-lite"/>
    </source>
</evidence>
<keyword evidence="4 6" id="KW-0472">Membrane</keyword>
<evidence type="ECO:0000256" key="6">
    <source>
        <dbReference type="SAM" id="Phobius"/>
    </source>
</evidence>
<keyword evidence="2 6" id="KW-0812">Transmembrane</keyword>
<comment type="caution">
    <text evidence="7">The sequence shown here is derived from an EMBL/GenBank/DDBJ whole genome shotgun (WGS) entry which is preliminary data.</text>
</comment>
<dbReference type="GO" id="GO:0050811">
    <property type="term" value="F:GABA receptor binding"/>
    <property type="evidence" value="ECO:0007669"/>
    <property type="project" value="TreeGrafter"/>
</dbReference>
<evidence type="ECO:0000313" key="8">
    <source>
        <dbReference type="Proteomes" id="UP001152622"/>
    </source>
</evidence>
<gene>
    <name evidence="7" type="ORF">SKAU_G00096910</name>
</gene>
<accession>A0A9Q1J725</accession>
<dbReference type="PANTHER" id="PTHR12489">
    <property type="entry name" value="LIPOMA HMGIC FUSION PARTNER-LIKE PROTEIN"/>
    <property type="match status" value="1"/>
</dbReference>
<dbReference type="GO" id="GO:0045211">
    <property type="term" value="C:postsynaptic membrane"/>
    <property type="evidence" value="ECO:0007669"/>
    <property type="project" value="TreeGrafter"/>
</dbReference>
<dbReference type="GO" id="GO:0007605">
    <property type="term" value="P:sensory perception of sound"/>
    <property type="evidence" value="ECO:0007669"/>
    <property type="project" value="TreeGrafter"/>
</dbReference>
<name>A0A9Q1J725_SYNKA</name>
<dbReference type="PANTHER" id="PTHR12489:SF14">
    <property type="entry name" value="LHFPL TETRASPAN SUBFAMILY MEMBER 4 PROTEIN"/>
    <property type="match status" value="1"/>
</dbReference>
<evidence type="ECO:0000256" key="1">
    <source>
        <dbReference type="ARBA" id="ARBA00004141"/>
    </source>
</evidence>
<proteinExistence type="predicted"/>
<dbReference type="AlphaFoldDB" id="A0A9Q1J725"/>
<protein>
    <submittedName>
        <fullName evidence="7">Uncharacterized protein</fullName>
    </submittedName>
</protein>
<evidence type="ECO:0000313" key="7">
    <source>
        <dbReference type="EMBL" id="KAJ8369663.1"/>
    </source>
</evidence>
<dbReference type="Pfam" id="PF10242">
    <property type="entry name" value="L_HMGIC_fpl"/>
    <property type="match status" value="1"/>
</dbReference>
<feature type="region of interest" description="Disordered" evidence="5">
    <location>
        <begin position="73"/>
        <end position="101"/>
    </location>
</feature>
<organism evidence="7 8">
    <name type="scientific">Synaphobranchus kaupii</name>
    <name type="common">Kaup's arrowtooth eel</name>
    <dbReference type="NCBI Taxonomy" id="118154"/>
    <lineage>
        <taxon>Eukaryota</taxon>
        <taxon>Metazoa</taxon>
        <taxon>Chordata</taxon>
        <taxon>Craniata</taxon>
        <taxon>Vertebrata</taxon>
        <taxon>Euteleostomi</taxon>
        <taxon>Actinopterygii</taxon>
        <taxon>Neopterygii</taxon>
        <taxon>Teleostei</taxon>
        <taxon>Anguilliformes</taxon>
        <taxon>Synaphobranchidae</taxon>
        <taxon>Synaphobranchus</taxon>
    </lineage>
</organism>
<evidence type="ECO:0000256" key="4">
    <source>
        <dbReference type="ARBA" id="ARBA00023136"/>
    </source>
</evidence>
<keyword evidence="8" id="KW-1185">Reference proteome</keyword>
<dbReference type="Proteomes" id="UP001152622">
    <property type="component" value="Chromosome 3"/>
</dbReference>
<dbReference type="EMBL" id="JAINUF010000003">
    <property type="protein sequence ID" value="KAJ8369663.1"/>
    <property type="molecule type" value="Genomic_DNA"/>
</dbReference>
<sequence>MGTFNDFSSIPSSAFKAASFFVLLSMVLILGCIACFILFFFCNTATVYKTCAWMQLLCGSLTFLSAPPCKAYRAQPPTSLERSHPSHQVRHHGDPARRHSA</sequence>
<evidence type="ECO:0000256" key="3">
    <source>
        <dbReference type="ARBA" id="ARBA00022989"/>
    </source>
</evidence>
<comment type="subcellular location">
    <subcellularLocation>
        <location evidence="1">Membrane</location>
        <topology evidence="1">Multi-pass membrane protein</topology>
    </subcellularLocation>
</comment>